<dbReference type="EMBL" id="MNCJ02000319">
    <property type="protein sequence ID" value="KAF5809378.1"/>
    <property type="molecule type" value="Genomic_DNA"/>
</dbReference>
<dbReference type="Proteomes" id="UP000215914">
    <property type="component" value="Unassembled WGS sequence"/>
</dbReference>
<gene>
    <name evidence="2" type="ORF">HanXRQr2_Chr04g0156441</name>
</gene>
<evidence type="ECO:0000313" key="2">
    <source>
        <dbReference type="EMBL" id="KAF5809378.1"/>
    </source>
</evidence>
<reference evidence="2" key="2">
    <citation type="submission" date="2020-06" db="EMBL/GenBank/DDBJ databases">
        <title>Helianthus annuus Genome sequencing and assembly Release 2.</title>
        <authorList>
            <person name="Gouzy J."/>
            <person name="Langlade N."/>
            <person name="Munos S."/>
        </authorList>
    </citation>
    <scope>NUCLEOTIDE SEQUENCE</scope>
    <source>
        <tissue evidence="2">Leaves</tissue>
    </source>
</reference>
<proteinExistence type="predicted"/>
<comment type="caution">
    <text evidence="2">The sequence shown here is derived from an EMBL/GenBank/DDBJ whole genome shotgun (WGS) entry which is preliminary data.</text>
</comment>
<keyword evidence="1" id="KW-0472">Membrane</keyword>
<dbReference type="Gramene" id="mRNA:HanXRQr2_Chr04g0156441">
    <property type="protein sequence ID" value="CDS:HanXRQr2_Chr04g0156441.1"/>
    <property type="gene ID" value="HanXRQr2_Chr04g0156441"/>
</dbReference>
<sequence length="49" mass="5519">MFELFVELSLRLRVNLVGYVVDDLLLSETCLILVKSGCLCLMVIVVCKD</sequence>
<keyword evidence="3" id="KW-1185">Reference proteome</keyword>
<keyword evidence="1" id="KW-0812">Transmembrane</keyword>
<keyword evidence="1" id="KW-1133">Transmembrane helix</keyword>
<evidence type="ECO:0000256" key="1">
    <source>
        <dbReference type="SAM" id="Phobius"/>
    </source>
</evidence>
<feature type="transmembrane region" description="Helical" evidence="1">
    <location>
        <begin position="24"/>
        <end position="47"/>
    </location>
</feature>
<dbReference type="AlphaFoldDB" id="A0A9K3NS14"/>
<accession>A0A9K3NS14</accession>
<reference evidence="2" key="1">
    <citation type="journal article" date="2017" name="Nature">
        <title>The sunflower genome provides insights into oil metabolism, flowering and Asterid evolution.</title>
        <authorList>
            <person name="Badouin H."/>
            <person name="Gouzy J."/>
            <person name="Grassa C.J."/>
            <person name="Murat F."/>
            <person name="Staton S.E."/>
            <person name="Cottret L."/>
            <person name="Lelandais-Briere C."/>
            <person name="Owens G.L."/>
            <person name="Carrere S."/>
            <person name="Mayjonade B."/>
            <person name="Legrand L."/>
            <person name="Gill N."/>
            <person name="Kane N.C."/>
            <person name="Bowers J.E."/>
            <person name="Hubner S."/>
            <person name="Bellec A."/>
            <person name="Berard A."/>
            <person name="Berges H."/>
            <person name="Blanchet N."/>
            <person name="Boniface M.C."/>
            <person name="Brunel D."/>
            <person name="Catrice O."/>
            <person name="Chaidir N."/>
            <person name="Claudel C."/>
            <person name="Donnadieu C."/>
            <person name="Faraut T."/>
            <person name="Fievet G."/>
            <person name="Helmstetter N."/>
            <person name="King M."/>
            <person name="Knapp S.J."/>
            <person name="Lai Z."/>
            <person name="Le Paslier M.C."/>
            <person name="Lippi Y."/>
            <person name="Lorenzon L."/>
            <person name="Mandel J.R."/>
            <person name="Marage G."/>
            <person name="Marchand G."/>
            <person name="Marquand E."/>
            <person name="Bret-Mestries E."/>
            <person name="Morien E."/>
            <person name="Nambeesan S."/>
            <person name="Nguyen T."/>
            <person name="Pegot-Espagnet P."/>
            <person name="Pouilly N."/>
            <person name="Raftis F."/>
            <person name="Sallet E."/>
            <person name="Schiex T."/>
            <person name="Thomas J."/>
            <person name="Vandecasteele C."/>
            <person name="Vares D."/>
            <person name="Vear F."/>
            <person name="Vautrin S."/>
            <person name="Crespi M."/>
            <person name="Mangin B."/>
            <person name="Burke J.M."/>
            <person name="Salse J."/>
            <person name="Munos S."/>
            <person name="Vincourt P."/>
            <person name="Rieseberg L.H."/>
            <person name="Langlade N.B."/>
        </authorList>
    </citation>
    <scope>NUCLEOTIDE SEQUENCE</scope>
    <source>
        <tissue evidence="2">Leaves</tissue>
    </source>
</reference>
<organism evidence="2 3">
    <name type="scientific">Helianthus annuus</name>
    <name type="common">Common sunflower</name>
    <dbReference type="NCBI Taxonomy" id="4232"/>
    <lineage>
        <taxon>Eukaryota</taxon>
        <taxon>Viridiplantae</taxon>
        <taxon>Streptophyta</taxon>
        <taxon>Embryophyta</taxon>
        <taxon>Tracheophyta</taxon>
        <taxon>Spermatophyta</taxon>
        <taxon>Magnoliopsida</taxon>
        <taxon>eudicotyledons</taxon>
        <taxon>Gunneridae</taxon>
        <taxon>Pentapetalae</taxon>
        <taxon>asterids</taxon>
        <taxon>campanulids</taxon>
        <taxon>Asterales</taxon>
        <taxon>Asteraceae</taxon>
        <taxon>Asteroideae</taxon>
        <taxon>Heliantheae alliance</taxon>
        <taxon>Heliantheae</taxon>
        <taxon>Helianthus</taxon>
    </lineage>
</organism>
<evidence type="ECO:0000313" key="3">
    <source>
        <dbReference type="Proteomes" id="UP000215914"/>
    </source>
</evidence>
<name>A0A9K3NS14_HELAN</name>
<protein>
    <submittedName>
        <fullName evidence="2">Uncharacterized protein</fullName>
    </submittedName>
</protein>